<evidence type="ECO:0000256" key="4">
    <source>
        <dbReference type="ARBA" id="ARBA00022630"/>
    </source>
</evidence>
<dbReference type="InterPro" id="IPR009075">
    <property type="entry name" value="AcylCo_DH/oxidase_C"/>
</dbReference>
<dbReference type="InterPro" id="IPR006091">
    <property type="entry name" value="Acyl-CoA_Oxase/DH_mid-dom"/>
</dbReference>
<feature type="domain" description="Acyl-CoA dehydrogenase/oxidase C-terminal" evidence="8">
    <location>
        <begin position="230"/>
        <end position="379"/>
    </location>
</feature>
<dbReference type="Proteomes" id="UP000425960">
    <property type="component" value="Chromosome"/>
</dbReference>
<dbReference type="Gene3D" id="1.10.540.10">
    <property type="entry name" value="Acyl-CoA dehydrogenase/oxidase, N-terminal domain"/>
    <property type="match status" value="1"/>
</dbReference>
<dbReference type="AlphaFoldDB" id="A0A5K7ZSY8"/>
<accession>A0A5K7ZSY8</accession>
<evidence type="ECO:0000256" key="2">
    <source>
        <dbReference type="ARBA" id="ARBA00009347"/>
    </source>
</evidence>
<name>A0A5K7ZSY8_9BACT</name>
<dbReference type="InterPro" id="IPR009100">
    <property type="entry name" value="AcylCoA_DH/oxidase_NM_dom_sf"/>
</dbReference>
<dbReference type="Pfam" id="PF02770">
    <property type="entry name" value="Acyl-CoA_dh_M"/>
    <property type="match status" value="1"/>
</dbReference>
<dbReference type="Gene3D" id="1.20.140.10">
    <property type="entry name" value="Butyryl-CoA Dehydrogenase, subunit A, domain 3"/>
    <property type="match status" value="1"/>
</dbReference>
<keyword evidence="6 7" id="KW-0560">Oxidoreductase</keyword>
<dbReference type="InterPro" id="IPR013786">
    <property type="entry name" value="AcylCoA_DH/ox_N"/>
</dbReference>
<evidence type="ECO:0000313" key="12">
    <source>
        <dbReference type="Proteomes" id="UP000425960"/>
    </source>
</evidence>
<dbReference type="FunFam" id="2.40.110.10:FF:000002">
    <property type="entry name" value="Acyl-CoA dehydrogenase fadE12"/>
    <property type="match status" value="1"/>
</dbReference>
<organism evidence="11 12">
    <name type="scientific">Desulfosarcina ovata subsp. sediminis</name>
    <dbReference type="NCBI Taxonomy" id="885957"/>
    <lineage>
        <taxon>Bacteria</taxon>
        <taxon>Pseudomonadati</taxon>
        <taxon>Thermodesulfobacteriota</taxon>
        <taxon>Desulfobacteria</taxon>
        <taxon>Desulfobacterales</taxon>
        <taxon>Desulfosarcinaceae</taxon>
        <taxon>Desulfosarcina</taxon>
    </lineage>
</organism>
<evidence type="ECO:0000259" key="9">
    <source>
        <dbReference type="Pfam" id="PF02770"/>
    </source>
</evidence>
<dbReference type="InterPro" id="IPR046373">
    <property type="entry name" value="Acyl-CoA_Oxase/DH_mid-dom_sf"/>
</dbReference>
<keyword evidence="4 7" id="KW-0285">Flavoprotein</keyword>
<gene>
    <name evidence="11" type="ORF">DSCO28_39130</name>
</gene>
<dbReference type="Pfam" id="PF02771">
    <property type="entry name" value="Acyl-CoA_dh_N"/>
    <property type="match status" value="1"/>
</dbReference>
<evidence type="ECO:0000259" key="10">
    <source>
        <dbReference type="Pfam" id="PF02771"/>
    </source>
</evidence>
<keyword evidence="5 7" id="KW-0274">FAD</keyword>
<dbReference type="EMBL" id="AP021876">
    <property type="protein sequence ID" value="BBO83347.1"/>
    <property type="molecule type" value="Genomic_DNA"/>
</dbReference>
<evidence type="ECO:0000256" key="3">
    <source>
        <dbReference type="ARBA" id="ARBA00011881"/>
    </source>
</evidence>
<evidence type="ECO:0000259" key="8">
    <source>
        <dbReference type="Pfam" id="PF00441"/>
    </source>
</evidence>
<dbReference type="GO" id="GO:0003995">
    <property type="term" value="F:acyl-CoA dehydrogenase activity"/>
    <property type="evidence" value="ECO:0007669"/>
    <property type="project" value="InterPro"/>
</dbReference>
<dbReference type="PANTHER" id="PTHR43884">
    <property type="entry name" value="ACYL-COA DEHYDROGENASE"/>
    <property type="match status" value="1"/>
</dbReference>
<comment type="subunit">
    <text evidence="3">Homotetramer.</text>
</comment>
<dbReference type="SUPFAM" id="SSF47203">
    <property type="entry name" value="Acyl-CoA dehydrogenase C-terminal domain-like"/>
    <property type="match status" value="1"/>
</dbReference>
<evidence type="ECO:0000256" key="5">
    <source>
        <dbReference type="ARBA" id="ARBA00022827"/>
    </source>
</evidence>
<proteinExistence type="inferred from homology"/>
<dbReference type="RefSeq" id="WP_155323591.1">
    <property type="nucleotide sequence ID" value="NZ_AP021876.1"/>
</dbReference>
<dbReference type="InterPro" id="IPR036250">
    <property type="entry name" value="AcylCo_DH-like_C"/>
</dbReference>
<comment type="cofactor">
    <cofactor evidence="1 7">
        <name>FAD</name>
        <dbReference type="ChEBI" id="CHEBI:57692"/>
    </cofactor>
</comment>
<dbReference type="Gene3D" id="2.40.110.10">
    <property type="entry name" value="Butyryl-CoA Dehydrogenase, subunit A, domain 2"/>
    <property type="match status" value="1"/>
</dbReference>
<dbReference type="Pfam" id="PF00441">
    <property type="entry name" value="Acyl-CoA_dh_1"/>
    <property type="match status" value="1"/>
</dbReference>
<evidence type="ECO:0000256" key="1">
    <source>
        <dbReference type="ARBA" id="ARBA00001974"/>
    </source>
</evidence>
<evidence type="ECO:0000256" key="6">
    <source>
        <dbReference type="ARBA" id="ARBA00023002"/>
    </source>
</evidence>
<reference evidence="11 12" key="1">
    <citation type="submission" date="2019-11" db="EMBL/GenBank/DDBJ databases">
        <title>Comparative genomics of hydrocarbon-degrading Desulfosarcina strains.</title>
        <authorList>
            <person name="Watanabe M."/>
            <person name="Kojima H."/>
            <person name="Fukui M."/>
        </authorList>
    </citation>
    <scope>NUCLEOTIDE SEQUENCE [LARGE SCALE GENOMIC DNA]</scope>
    <source>
        <strain evidence="11 12">28bB2T</strain>
    </source>
</reference>
<dbReference type="SUPFAM" id="SSF56645">
    <property type="entry name" value="Acyl-CoA dehydrogenase NM domain-like"/>
    <property type="match status" value="1"/>
</dbReference>
<protein>
    <submittedName>
        <fullName evidence="11">Acyl-CoA dehydrogenase</fullName>
    </submittedName>
</protein>
<dbReference type="InterPro" id="IPR037069">
    <property type="entry name" value="AcylCoA_DH/ox_N_sf"/>
</dbReference>
<sequence>MDFDLTKEQKYIQKAAREFAVGEFTDVALDLDINETFPTDIVKKAKALDLIGLFIPEEYGGPGLGFLEQTLVLEEFWKVDPGIGQQLSSLTFGAEEFLLYGTEEQKKKWLAPLFDGDAIMGFAITEPDAGSDTASASTTAVLDGDEWVINGSKIMIGNGTVGTFLLVFCLTDPEVTSKTGRHSIIIVETDREGYKAEAMHGKMGLRCSDTAAIYFNNVRVPADNLLGTRGNGFIQLMNFFDRSRAYVSGHGLGLSQGALDMAIKHAKGRHQFGKPLAALQSTQFKIAEMAAKIEVARNTVYKAAWLIDQGKANPTLTAMAKLVACHTAVEVVDESFQIHGGYAYFNDYPIERFYRAAKVLELYEGAKEVEKIVIAREILGKY</sequence>
<evidence type="ECO:0000313" key="11">
    <source>
        <dbReference type="EMBL" id="BBO83347.1"/>
    </source>
</evidence>
<dbReference type="FunFam" id="1.20.140.10:FF:000001">
    <property type="entry name" value="Acyl-CoA dehydrogenase"/>
    <property type="match status" value="1"/>
</dbReference>
<feature type="domain" description="Acyl-CoA oxidase/dehydrogenase middle" evidence="9">
    <location>
        <begin position="121"/>
        <end position="218"/>
    </location>
</feature>
<evidence type="ECO:0000256" key="7">
    <source>
        <dbReference type="RuleBase" id="RU362125"/>
    </source>
</evidence>
<dbReference type="PANTHER" id="PTHR43884:SF12">
    <property type="entry name" value="ISOVALERYL-COA DEHYDROGENASE, MITOCHONDRIAL-RELATED"/>
    <property type="match status" value="1"/>
</dbReference>
<dbReference type="PROSITE" id="PS00072">
    <property type="entry name" value="ACYL_COA_DH_1"/>
    <property type="match status" value="1"/>
</dbReference>
<dbReference type="InterPro" id="IPR006089">
    <property type="entry name" value="Acyl-CoA_DH_CS"/>
</dbReference>
<comment type="similarity">
    <text evidence="2 7">Belongs to the acyl-CoA dehydrogenase family.</text>
</comment>
<dbReference type="GO" id="GO:0050660">
    <property type="term" value="F:flavin adenine dinucleotide binding"/>
    <property type="evidence" value="ECO:0007669"/>
    <property type="project" value="InterPro"/>
</dbReference>
<feature type="domain" description="Acyl-CoA dehydrogenase/oxidase N-terminal" evidence="10">
    <location>
        <begin position="6"/>
        <end position="117"/>
    </location>
</feature>
<dbReference type="PIRSF" id="PIRSF016578">
    <property type="entry name" value="HsaA"/>
    <property type="match status" value="1"/>
</dbReference>
<dbReference type="KEGG" id="dov:DSCO28_39130"/>